<reference evidence="2 3" key="1">
    <citation type="submission" date="2019-12" db="EMBL/GenBank/DDBJ databases">
        <authorList>
            <person name="Floudas D."/>
            <person name="Bentzer J."/>
            <person name="Ahren D."/>
            <person name="Johansson T."/>
            <person name="Persson P."/>
            <person name="Tunlid A."/>
        </authorList>
    </citation>
    <scope>NUCLEOTIDE SEQUENCE [LARGE SCALE GENOMIC DNA]</scope>
    <source>
        <strain evidence="2 3">CBS 102.39</strain>
    </source>
</reference>
<dbReference type="GO" id="GO:0030674">
    <property type="term" value="F:protein-macromolecule adaptor activity"/>
    <property type="evidence" value="ECO:0007669"/>
    <property type="project" value="TreeGrafter"/>
</dbReference>
<name>A0A8H4QYE5_9AGAR</name>
<feature type="compositionally biased region" description="Polar residues" evidence="1">
    <location>
        <begin position="95"/>
        <end position="116"/>
    </location>
</feature>
<evidence type="ECO:0000256" key="1">
    <source>
        <dbReference type="SAM" id="MobiDB-lite"/>
    </source>
</evidence>
<organism evidence="2 3">
    <name type="scientific">Agrocybe pediades</name>
    <dbReference type="NCBI Taxonomy" id="84607"/>
    <lineage>
        <taxon>Eukaryota</taxon>
        <taxon>Fungi</taxon>
        <taxon>Dikarya</taxon>
        <taxon>Basidiomycota</taxon>
        <taxon>Agaricomycotina</taxon>
        <taxon>Agaricomycetes</taxon>
        <taxon>Agaricomycetidae</taxon>
        <taxon>Agaricales</taxon>
        <taxon>Agaricineae</taxon>
        <taxon>Strophariaceae</taxon>
        <taxon>Agrocybe</taxon>
    </lineage>
</organism>
<dbReference type="InterPro" id="IPR038966">
    <property type="entry name" value="TMA17"/>
</dbReference>
<dbReference type="EMBL" id="JAACJL010000016">
    <property type="protein sequence ID" value="KAF4619894.1"/>
    <property type="molecule type" value="Genomic_DNA"/>
</dbReference>
<feature type="region of interest" description="Disordered" evidence="1">
    <location>
        <begin position="92"/>
        <end position="127"/>
    </location>
</feature>
<sequence>MDYIPRYRQPFTLAEAVKLDVSTITEEISRLQNSLKHLNETQDIIEASLKEEEDSDLRKAMDENREVIGSQQERISILRMALTEKGIIGGAHYDLQTSPDSATQPRTSSAVQPSQTTDDEAESGVYL</sequence>
<feature type="compositionally biased region" description="Acidic residues" evidence="1">
    <location>
        <begin position="117"/>
        <end position="127"/>
    </location>
</feature>
<comment type="caution">
    <text evidence="2">The sequence shown here is derived from an EMBL/GenBank/DDBJ whole genome shotgun (WGS) entry which is preliminary data.</text>
</comment>
<dbReference type="PANTHER" id="PTHR40422">
    <property type="entry name" value="TRANSLATION MACHINERY-ASSOCIATED PROTEIN 17"/>
    <property type="match status" value="1"/>
</dbReference>
<protein>
    <submittedName>
        <fullName evidence="2">Uncharacterized protein</fullName>
    </submittedName>
</protein>
<dbReference type="GO" id="GO:0070682">
    <property type="term" value="P:proteasome regulatory particle assembly"/>
    <property type="evidence" value="ECO:0007669"/>
    <property type="project" value="InterPro"/>
</dbReference>
<dbReference type="Proteomes" id="UP000521872">
    <property type="component" value="Unassembled WGS sequence"/>
</dbReference>
<gene>
    <name evidence="2" type="ORF">D9613_005301</name>
</gene>
<proteinExistence type="predicted"/>
<dbReference type="PANTHER" id="PTHR40422:SF1">
    <property type="entry name" value="TRANSLATION MACHINERY-ASSOCIATED PROTEIN 17"/>
    <property type="match status" value="1"/>
</dbReference>
<dbReference type="AlphaFoldDB" id="A0A8H4QYE5"/>
<evidence type="ECO:0000313" key="3">
    <source>
        <dbReference type="Proteomes" id="UP000521872"/>
    </source>
</evidence>
<accession>A0A8H4QYE5</accession>
<evidence type="ECO:0000313" key="2">
    <source>
        <dbReference type="EMBL" id="KAF4619894.1"/>
    </source>
</evidence>
<keyword evidence="3" id="KW-1185">Reference proteome</keyword>